<dbReference type="GO" id="GO:0005096">
    <property type="term" value="F:GTPase activator activity"/>
    <property type="evidence" value="ECO:0007669"/>
    <property type="project" value="UniProtKB-KW"/>
</dbReference>
<dbReference type="SUPFAM" id="SSF52047">
    <property type="entry name" value="RNI-like"/>
    <property type="match status" value="1"/>
</dbReference>
<dbReference type="Pfam" id="PF13516">
    <property type="entry name" value="LRR_6"/>
    <property type="match status" value="1"/>
</dbReference>
<dbReference type="AlphaFoldDB" id="L7JZW5"/>
<dbReference type="OMA" id="CQIIVLK"/>
<gene>
    <name evidence="4" type="ORF">THOM_0296</name>
</gene>
<evidence type="ECO:0000256" key="2">
    <source>
        <dbReference type="ARBA" id="ARBA00022614"/>
    </source>
</evidence>
<evidence type="ECO:0000313" key="4">
    <source>
        <dbReference type="EMBL" id="ELQ76581.1"/>
    </source>
</evidence>
<dbReference type="PANTHER" id="PTHR24113">
    <property type="entry name" value="RAN GTPASE-ACTIVATING PROTEIN 1"/>
    <property type="match status" value="1"/>
</dbReference>
<evidence type="ECO:0000313" key="5">
    <source>
        <dbReference type="Proteomes" id="UP000011185"/>
    </source>
</evidence>
<name>L7JZW5_TRAHO</name>
<dbReference type="InterPro" id="IPR001611">
    <property type="entry name" value="Leu-rich_rpt"/>
</dbReference>
<proteinExistence type="predicted"/>
<dbReference type="Gene3D" id="3.80.10.10">
    <property type="entry name" value="Ribonuclease Inhibitor"/>
    <property type="match status" value="1"/>
</dbReference>
<protein>
    <submittedName>
        <fullName evidence="4">Ran GTPase-activating protein</fullName>
    </submittedName>
</protein>
<dbReference type="FunCoup" id="L7JZW5">
    <property type="interactions" value="24"/>
</dbReference>
<dbReference type="InParanoid" id="L7JZW5"/>
<keyword evidence="1" id="KW-0343">GTPase activation</keyword>
<dbReference type="STRING" id="72359.L7JZW5"/>
<dbReference type="InterPro" id="IPR027038">
    <property type="entry name" value="RanGap"/>
</dbReference>
<keyword evidence="2" id="KW-0433">Leucine-rich repeat</keyword>
<dbReference type="InterPro" id="IPR032675">
    <property type="entry name" value="LRR_dom_sf"/>
</dbReference>
<dbReference type="Pfam" id="PF00560">
    <property type="entry name" value="LRR_1"/>
    <property type="match status" value="1"/>
</dbReference>
<keyword evidence="5" id="KW-1185">Reference proteome</keyword>
<sequence length="346" mass="38786">MLLSIADEGKRYKDTKDVQKLFPKISDEIKTVNLTGNVFHSPALRELFKELKKIKKLERLIASKIFSALPSSELLIGLSIIGEFVDPANLVELDLSENAISTVLPETFVEFLTRADKLKVLRMSDCGLGAIGGKNLAMALEQIKDKSSLEYIDISKNKLDYGATEMGKTLSAFPNLKTIKIQYNSIKRASMDDFIKSFELYFPTSLDLRDNLISVEGCKNLGKYFVSWETEELFLGDCLVGNEGLEAFIAEASKKISKEAEDKSTNNLVLDFSYNNISQQGVNLLESYSKHITVKKLMIYGNDFEDCSALVGHISKNKGRVVYEDPEETEKNVIDESLVEKFAKIL</sequence>
<reference evidence="4 5" key="1">
    <citation type="journal article" date="2012" name="PLoS Pathog.">
        <title>The genome of the obligate intracellular parasite Trachipleistophora hominis: new insights into microsporidian genome dynamics and reductive evolution.</title>
        <authorList>
            <person name="Heinz E."/>
            <person name="Williams T.A."/>
            <person name="Nakjang S."/>
            <person name="Noel C.J."/>
            <person name="Swan D.C."/>
            <person name="Goldberg A.V."/>
            <person name="Harris S.R."/>
            <person name="Weinmaier T."/>
            <person name="Markert S."/>
            <person name="Becher D."/>
            <person name="Bernhardt J."/>
            <person name="Dagan T."/>
            <person name="Hacker C."/>
            <person name="Lucocq J.M."/>
            <person name="Schweder T."/>
            <person name="Rattei T."/>
            <person name="Hall N."/>
            <person name="Hirt R.P."/>
            <person name="Embley T.M."/>
        </authorList>
    </citation>
    <scope>NUCLEOTIDE SEQUENCE [LARGE SCALE GENOMIC DNA]</scope>
</reference>
<organism evidence="4 5">
    <name type="scientific">Trachipleistophora hominis</name>
    <name type="common">Microsporidian parasite</name>
    <dbReference type="NCBI Taxonomy" id="72359"/>
    <lineage>
        <taxon>Eukaryota</taxon>
        <taxon>Fungi</taxon>
        <taxon>Fungi incertae sedis</taxon>
        <taxon>Microsporidia</taxon>
        <taxon>Pleistophoridae</taxon>
        <taxon>Trachipleistophora</taxon>
    </lineage>
</organism>
<dbReference type="OrthoDB" id="184583at2759"/>
<accession>L7JZW5</accession>
<evidence type="ECO:0000256" key="1">
    <source>
        <dbReference type="ARBA" id="ARBA00022468"/>
    </source>
</evidence>
<dbReference type="PANTHER" id="PTHR24113:SF12">
    <property type="entry name" value="RAN GTPASE-ACTIVATING PROTEIN 1"/>
    <property type="match status" value="1"/>
</dbReference>
<dbReference type="GO" id="GO:0005829">
    <property type="term" value="C:cytosol"/>
    <property type="evidence" value="ECO:0007669"/>
    <property type="project" value="TreeGrafter"/>
</dbReference>
<dbReference type="VEuPathDB" id="MicrosporidiaDB:THOM_0296"/>
<dbReference type="GO" id="GO:0006913">
    <property type="term" value="P:nucleocytoplasmic transport"/>
    <property type="evidence" value="ECO:0007669"/>
    <property type="project" value="TreeGrafter"/>
</dbReference>
<dbReference type="GO" id="GO:0031267">
    <property type="term" value="F:small GTPase binding"/>
    <property type="evidence" value="ECO:0007669"/>
    <property type="project" value="TreeGrafter"/>
</dbReference>
<keyword evidence="3" id="KW-0677">Repeat</keyword>
<dbReference type="GO" id="GO:0048471">
    <property type="term" value="C:perinuclear region of cytoplasm"/>
    <property type="evidence" value="ECO:0007669"/>
    <property type="project" value="TreeGrafter"/>
</dbReference>
<dbReference type="SMART" id="SM00368">
    <property type="entry name" value="LRR_RI"/>
    <property type="match status" value="2"/>
</dbReference>
<dbReference type="EMBL" id="JH993832">
    <property type="protein sequence ID" value="ELQ76581.1"/>
    <property type="molecule type" value="Genomic_DNA"/>
</dbReference>
<dbReference type="GO" id="GO:0005634">
    <property type="term" value="C:nucleus"/>
    <property type="evidence" value="ECO:0007669"/>
    <property type="project" value="TreeGrafter"/>
</dbReference>
<evidence type="ECO:0000256" key="3">
    <source>
        <dbReference type="ARBA" id="ARBA00022737"/>
    </source>
</evidence>
<dbReference type="Proteomes" id="UP000011185">
    <property type="component" value="Unassembled WGS sequence"/>
</dbReference>
<dbReference type="HOGENOM" id="CLU_028747_0_0_1"/>